<evidence type="ECO:0000256" key="2">
    <source>
        <dbReference type="ARBA" id="ARBA00023242"/>
    </source>
</evidence>
<gene>
    <name evidence="7" type="ORF">GFSPODELE1_LOCUS4250</name>
</gene>
<name>A0ABP1D7C8_9APHY</name>
<organism evidence="7 8">
    <name type="scientific">Somion occarium</name>
    <dbReference type="NCBI Taxonomy" id="3059160"/>
    <lineage>
        <taxon>Eukaryota</taxon>
        <taxon>Fungi</taxon>
        <taxon>Dikarya</taxon>
        <taxon>Basidiomycota</taxon>
        <taxon>Agaricomycotina</taxon>
        <taxon>Agaricomycetes</taxon>
        <taxon>Polyporales</taxon>
        <taxon>Cerrenaceae</taxon>
        <taxon>Somion</taxon>
    </lineage>
</organism>
<evidence type="ECO:0000256" key="3">
    <source>
        <dbReference type="ARBA" id="ARBA00039775"/>
    </source>
</evidence>
<evidence type="ECO:0000259" key="6">
    <source>
        <dbReference type="Pfam" id="PF00808"/>
    </source>
</evidence>
<reference evidence="8" key="1">
    <citation type="submission" date="2024-04" db="EMBL/GenBank/DDBJ databases">
        <authorList>
            <person name="Shaw F."/>
            <person name="Minotto A."/>
        </authorList>
    </citation>
    <scope>NUCLEOTIDE SEQUENCE [LARGE SCALE GENOMIC DNA]</scope>
</reference>
<dbReference type="InterPro" id="IPR051377">
    <property type="entry name" value="DNA_Pol-Epsilon_Subunit"/>
</dbReference>
<feature type="compositionally biased region" description="Low complexity" evidence="5">
    <location>
        <begin position="168"/>
        <end position="185"/>
    </location>
</feature>
<feature type="compositionally biased region" description="Basic and acidic residues" evidence="5">
    <location>
        <begin position="291"/>
        <end position="313"/>
    </location>
</feature>
<evidence type="ECO:0000256" key="1">
    <source>
        <dbReference type="ARBA" id="ARBA00004123"/>
    </source>
</evidence>
<evidence type="ECO:0000313" key="7">
    <source>
        <dbReference type="EMBL" id="CAL1702824.1"/>
    </source>
</evidence>
<evidence type="ECO:0000313" key="8">
    <source>
        <dbReference type="Proteomes" id="UP001497453"/>
    </source>
</evidence>
<sequence>MSACIWKTRARVLWRVSPRIPSHHHHHHHHRSYNFVSYQVITKSSTYFSNVNMPRGTSTAQPNAQAQQDANSEGIDAYDLPRSLVTRIARSALPDNVKLQKETVLALLKGSTVFVNYIAATAHDVAASKQHKSVSASDVLKALELTQFGDMVDKLQEELKAYREIQKSGRSAKGPSAASSAKGKGKEAASISAALAPPAVNGKGKEKAVPGPTITIPGASSRTPVDSEPLPPEDEDDEAGVTMIQGDDDEEMGEPDDEVVEEEDEVEEDVEDEDEDEGEEVEDPIALEEEELHRDARTLDDPHGRGIHDDMEP</sequence>
<feature type="domain" description="Transcription factor CBF/NF-Y/archaeal histone" evidence="6">
    <location>
        <begin position="80"/>
        <end position="143"/>
    </location>
</feature>
<dbReference type="CDD" id="cd22928">
    <property type="entry name" value="HFD_POLE3_DPB4"/>
    <property type="match status" value="1"/>
</dbReference>
<dbReference type="Proteomes" id="UP001497453">
    <property type="component" value="Chromosome 2"/>
</dbReference>
<keyword evidence="8" id="KW-1185">Reference proteome</keyword>
<comment type="subcellular location">
    <subcellularLocation>
        <location evidence="1">Nucleus</location>
    </subcellularLocation>
</comment>
<dbReference type="InterPro" id="IPR009072">
    <property type="entry name" value="Histone-fold"/>
</dbReference>
<accession>A0ABP1D7C8</accession>
<dbReference type="PANTHER" id="PTHR46172:SF1">
    <property type="entry name" value="DNA POLYMERASE EPSILON SUBUNIT 3"/>
    <property type="match status" value="1"/>
</dbReference>
<evidence type="ECO:0000256" key="5">
    <source>
        <dbReference type="SAM" id="MobiDB-lite"/>
    </source>
</evidence>
<keyword evidence="2" id="KW-0539">Nucleus</keyword>
<feature type="region of interest" description="Disordered" evidence="5">
    <location>
        <begin position="166"/>
        <end position="185"/>
    </location>
</feature>
<dbReference type="EMBL" id="OZ037945">
    <property type="protein sequence ID" value="CAL1702824.1"/>
    <property type="molecule type" value="Genomic_DNA"/>
</dbReference>
<dbReference type="PANTHER" id="PTHR46172">
    <property type="entry name" value="DNA POLYMERASE EPSILON SUBUNIT 3"/>
    <property type="match status" value="1"/>
</dbReference>
<dbReference type="SUPFAM" id="SSF47113">
    <property type="entry name" value="Histone-fold"/>
    <property type="match status" value="1"/>
</dbReference>
<dbReference type="Pfam" id="PF00808">
    <property type="entry name" value="CBFD_NFYB_HMF"/>
    <property type="match status" value="1"/>
</dbReference>
<protein>
    <recommendedName>
        <fullName evidence="3">DNA polymerase epsilon subunit D</fullName>
    </recommendedName>
    <alternativeName>
        <fullName evidence="4">DNA polymerase II subunit D</fullName>
    </alternativeName>
</protein>
<dbReference type="InterPro" id="IPR003958">
    <property type="entry name" value="CBFA_NFYB_domain"/>
</dbReference>
<feature type="compositionally biased region" description="Acidic residues" evidence="5">
    <location>
        <begin position="246"/>
        <end position="290"/>
    </location>
</feature>
<dbReference type="Gene3D" id="1.10.20.10">
    <property type="entry name" value="Histone, subunit A"/>
    <property type="match status" value="1"/>
</dbReference>
<evidence type="ECO:0000256" key="4">
    <source>
        <dbReference type="ARBA" id="ARBA00042096"/>
    </source>
</evidence>
<proteinExistence type="predicted"/>
<feature type="region of interest" description="Disordered" evidence="5">
    <location>
        <begin position="200"/>
        <end position="313"/>
    </location>
</feature>